<keyword evidence="7" id="KW-1185">Reference proteome</keyword>
<proteinExistence type="inferred from homology"/>
<evidence type="ECO:0000256" key="1">
    <source>
        <dbReference type="ARBA" id="ARBA00004141"/>
    </source>
</evidence>
<comment type="subunit">
    <text evidence="5">Forms a complex with TatA.</text>
</comment>
<evidence type="ECO:0000256" key="5">
    <source>
        <dbReference type="HAMAP-Rule" id="MF_00902"/>
    </source>
</evidence>
<keyword evidence="4 5" id="KW-0472">Membrane</keyword>
<sequence>MDKKEQTVVEHLTEFRRRFIWVLAWFFVVFCLSLLFSDSLYRYLTAGFQQKLIVLGPNDILWIYISLASLMAFSLTLPFTVYQIWAFIRPALKASEARAVSGYIPATFFCFVAGLAFGYYFVSPAILQVLLSLGQGLFDTQLTAQNYLTFLLHTSLPIAILFELPVLVAFLTSIGLLNPNYLVKYRRYAYFVLLVIAVVITPADFISDLTMTVPLLLIFELSILISKHIFHKKEKRK</sequence>
<accession>A0A380KVB8</accession>
<reference evidence="6" key="1">
    <citation type="submission" date="2018-06" db="EMBL/GenBank/DDBJ databases">
        <authorList>
            <consortium name="Pathogen Informatics"/>
            <person name="Doyle S."/>
        </authorList>
    </citation>
    <scope>NUCLEOTIDE SEQUENCE [LARGE SCALE GENOMIC DNA]</scope>
    <source>
        <strain evidence="6">NCTC13765</strain>
    </source>
</reference>
<keyword evidence="3 5" id="KW-1133">Transmembrane helix</keyword>
<dbReference type="PANTHER" id="PTHR30371:SF4">
    <property type="entry name" value="SEC-INDEPENDENT PROTEIN TRANSLOCASE PROTEIN TATCD"/>
    <property type="match status" value="1"/>
</dbReference>
<dbReference type="OrthoDB" id="9777044at2"/>
<dbReference type="EMBL" id="UHFR01000005">
    <property type="protein sequence ID" value="SUN75873.1"/>
    <property type="molecule type" value="Genomic_DNA"/>
</dbReference>
<evidence type="ECO:0000256" key="3">
    <source>
        <dbReference type="ARBA" id="ARBA00022989"/>
    </source>
</evidence>
<feature type="transmembrane region" description="Helical" evidence="5">
    <location>
        <begin position="212"/>
        <end position="230"/>
    </location>
</feature>
<comment type="function">
    <text evidence="5">Part of the twin-arginine translocation (Tat) system that transports large folded proteins containing a characteristic twin-arginine motif in their signal peptide across membranes.</text>
</comment>
<feature type="transmembrane region" description="Helical" evidence="5">
    <location>
        <begin position="188"/>
        <end position="206"/>
    </location>
</feature>
<dbReference type="InterPro" id="IPR002033">
    <property type="entry name" value="TatC"/>
</dbReference>
<dbReference type="HAMAP" id="MF_00902">
    <property type="entry name" value="TatC"/>
    <property type="match status" value="1"/>
</dbReference>
<keyword evidence="5" id="KW-1003">Cell membrane</keyword>
<feature type="transmembrane region" description="Helical" evidence="5">
    <location>
        <begin position="100"/>
        <end position="122"/>
    </location>
</feature>
<dbReference type="Pfam" id="PF00902">
    <property type="entry name" value="TatC"/>
    <property type="match status" value="1"/>
</dbReference>
<name>A0A380KVB8_9STRE</name>
<evidence type="ECO:0000256" key="2">
    <source>
        <dbReference type="ARBA" id="ARBA00022692"/>
    </source>
</evidence>
<dbReference type="Proteomes" id="UP000254634">
    <property type="component" value="Unassembled WGS sequence"/>
</dbReference>
<dbReference type="AlphaFoldDB" id="A0A380KVB8"/>
<evidence type="ECO:0000256" key="4">
    <source>
        <dbReference type="ARBA" id="ARBA00023136"/>
    </source>
</evidence>
<comment type="subcellular location">
    <subcellularLocation>
        <location evidence="5">Cell membrane</location>
        <topology evidence="5">Multi-pass membrane protein</topology>
    </subcellularLocation>
    <subcellularLocation>
        <location evidence="1">Membrane</location>
        <topology evidence="1">Multi-pass membrane protein</topology>
    </subcellularLocation>
</comment>
<organism evidence="6 7">
    <name type="scientific">Streptococcus massiliensis</name>
    <dbReference type="NCBI Taxonomy" id="313439"/>
    <lineage>
        <taxon>Bacteria</taxon>
        <taxon>Bacillati</taxon>
        <taxon>Bacillota</taxon>
        <taxon>Bacilli</taxon>
        <taxon>Lactobacillales</taxon>
        <taxon>Streptococcaceae</taxon>
        <taxon>Streptococcus</taxon>
    </lineage>
</organism>
<dbReference type="NCBIfam" id="TIGR00945">
    <property type="entry name" value="tatC"/>
    <property type="match status" value="1"/>
</dbReference>
<dbReference type="GO" id="GO:0043953">
    <property type="term" value="P:protein transport by the Tat complex"/>
    <property type="evidence" value="ECO:0007669"/>
    <property type="project" value="UniProtKB-UniRule"/>
</dbReference>
<evidence type="ECO:0000313" key="6">
    <source>
        <dbReference type="EMBL" id="SUN75873.1"/>
    </source>
</evidence>
<feature type="transmembrane region" description="Helical" evidence="5">
    <location>
        <begin position="20"/>
        <end position="41"/>
    </location>
</feature>
<feature type="transmembrane region" description="Helical" evidence="5">
    <location>
        <begin position="156"/>
        <end position="176"/>
    </location>
</feature>
<keyword evidence="5" id="KW-0811">Translocation</keyword>
<keyword evidence="2 5" id="KW-0812">Transmembrane</keyword>
<comment type="similarity">
    <text evidence="5">Belongs to the TatC family.</text>
</comment>
<dbReference type="RefSeq" id="WP_018372385.1">
    <property type="nucleotide sequence ID" value="NZ_UHFR01000005.1"/>
</dbReference>
<evidence type="ECO:0000313" key="7">
    <source>
        <dbReference type="Proteomes" id="UP000254634"/>
    </source>
</evidence>
<feature type="transmembrane region" description="Helical" evidence="5">
    <location>
        <begin position="61"/>
        <end position="88"/>
    </location>
</feature>
<dbReference type="STRING" id="1123307.GCA_000380065_01668"/>
<dbReference type="GO" id="GO:0009977">
    <property type="term" value="F:proton motive force dependent protein transmembrane transporter activity"/>
    <property type="evidence" value="ECO:0007669"/>
    <property type="project" value="TreeGrafter"/>
</dbReference>
<keyword evidence="5" id="KW-0813">Transport</keyword>
<protein>
    <recommendedName>
        <fullName evidence="5">Sec-independent protein translocase protein TatC</fullName>
    </recommendedName>
</protein>
<keyword evidence="5" id="KW-0653">Protein transport</keyword>
<dbReference type="GO" id="GO:0033281">
    <property type="term" value="C:TAT protein transport complex"/>
    <property type="evidence" value="ECO:0007669"/>
    <property type="project" value="UniProtKB-UniRule"/>
</dbReference>
<gene>
    <name evidence="5 6" type="primary">tatC</name>
    <name evidence="6" type="ORF">NCTC13765_00313</name>
</gene>
<dbReference type="GO" id="GO:0065002">
    <property type="term" value="P:intracellular protein transmembrane transport"/>
    <property type="evidence" value="ECO:0007669"/>
    <property type="project" value="TreeGrafter"/>
</dbReference>
<dbReference type="PANTHER" id="PTHR30371">
    <property type="entry name" value="SEC-INDEPENDENT PROTEIN TRANSLOCASE PROTEIN TATC"/>
    <property type="match status" value="1"/>
</dbReference>
<dbReference type="PRINTS" id="PR01840">
    <property type="entry name" value="TATCFAMILY"/>
</dbReference>